<evidence type="ECO:0000256" key="1">
    <source>
        <dbReference type="PROSITE-ProRule" id="PRU00703"/>
    </source>
</evidence>
<dbReference type="SUPFAM" id="SSF54631">
    <property type="entry name" value="CBS-domain pair"/>
    <property type="match status" value="1"/>
</dbReference>
<dbReference type="AlphaFoldDB" id="A0A1M4SS82"/>
<dbReference type="GO" id="GO:0015095">
    <property type="term" value="F:magnesium ion transmembrane transporter activity"/>
    <property type="evidence" value="ECO:0007669"/>
    <property type="project" value="InterPro"/>
</dbReference>
<dbReference type="Gene3D" id="1.25.60.10">
    <property type="entry name" value="MgtE N-terminal domain-like"/>
    <property type="match status" value="1"/>
</dbReference>
<reference evidence="3 4" key="1">
    <citation type="submission" date="2016-11" db="EMBL/GenBank/DDBJ databases">
        <authorList>
            <person name="Jaros S."/>
            <person name="Januszkiewicz K."/>
            <person name="Wedrychowicz H."/>
        </authorList>
    </citation>
    <scope>NUCLEOTIDE SEQUENCE [LARGE SCALE GENOMIC DNA]</scope>
    <source>
        <strain evidence="3 4">DSM 2631</strain>
    </source>
</reference>
<dbReference type="Pfam" id="PF00571">
    <property type="entry name" value="CBS"/>
    <property type="match status" value="2"/>
</dbReference>
<dbReference type="SUPFAM" id="SSF158791">
    <property type="entry name" value="MgtE N-terminal domain-like"/>
    <property type="match status" value="1"/>
</dbReference>
<dbReference type="InterPro" id="IPR006668">
    <property type="entry name" value="Mg_transptr_MgtE_intracell_dom"/>
</dbReference>
<dbReference type="STRING" id="1533.SAMN05443638_101148"/>
<name>A0A1M4SS82_9CLOT</name>
<dbReference type="SMART" id="SM00924">
    <property type="entry name" value="MgtE_N"/>
    <property type="match status" value="1"/>
</dbReference>
<dbReference type="PANTHER" id="PTHR43773">
    <property type="entry name" value="MAGNESIUM TRANSPORTER MGTE"/>
    <property type="match status" value="1"/>
</dbReference>
<dbReference type="InterPro" id="IPR038076">
    <property type="entry name" value="MgtE_N_sf"/>
</dbReference>
<dbReference type="CDD" id="cd04606">
    <property type="entry name" value="CBS_pair_Mg_transporter"/>
    <property type="match status" value="1"/>
</dbReference>
<evidence type="ECO:0000313" key="4">
    <source>
        <dbReference type="Proteomes" id="UP000184035"/>
    </source>
</evidence>
<dbReference type="InterPro" id="IPR046342">
    <property type="entry name" value="CBS_dom_sf"/>
</dbReference>
<dbReference type="PROSITE" id="PS51371">
    <property type="entry name" value="CBS"/>
    <property type="match status" value="2"/>
</dbReference>
<dbReference type="Pfam" id="PF05239">
    <property type="entry name" value="PRC"/>
    <property type="match status" value="1"/>
</dbReference>
<gene>
    <name evidence="3" type="ORF">SAMN05443638_101148</name>
</gene>
<dbReference type="Gene3D" id="3.10.580.10">
    <property type="entry name" value="CBS-domain"/>
    <property type="match status" value="1"/>
</dbReference>
<dbReference type="InterPro" id="IPR000644">
    <property type="entry name" value="CBS_dom"/>
</dbReference>
<keyword evidence="4" id="KW-1185">Reference proteome</keyword>
<dbReference type="EMBL" id="FQVM01000001">
    <property type="protein sequence ID" value="SHE35059.1"/>
    <property type="molecule type" value="Genomic_DNA"/>
</dbReference>
<dbReference type="Pfam" id="PF03448">
    <property type="entry name" value="MgtE_N"/>
    <property type="match status" value="1"/>
</dbReference>
<protein>
    <submittedName>
        <fullName evidence="3">PRC-barrel domain-containing protein</fullName>
    </submittedName>
</protein>
<evidence type="ECO:0000313" key="3">
    <source>
        <dbReference type="EMBL" id="SHE35059.1"/>
    </source>
</evidence>
<organism evidence="3 4">
    <name type="scientific">Clostridium fallax</name>
    <dbReference type="NCBI Taxonomy" id="1533"/>
    <lineage>
        <taxon>Bacteria</taxon>
        <taxon>Bacillati</taxon>
        <taxon>Bacillota</taxon>
        <taxon>Clostridia</taxon>
        <taxon>Eubacteriales</taxon>
        <taxon>Clostridiaceae</taxon>
        <taxon>Clostridium</taxon>
    </lineage>
</organism>
<evidence type="ECO:0000259" key="2">
    <source>
        <dbReference type="PROSITE" id="PS51371"/>
    </source>
</evidence>
<dbReference type="InterPro" id="IPR027275">
    <property type="entry name" value="PRC-brl_dom"/>
</dbReference>
<proteinExistence type="predicted"/>
<feature type="domain" description="CBS" evidence="2">
    <location>
        <begin position="294"/>
        <end position="356"/>
    </location>
</feature>
<feature type="domain" description="CBS" evidence="2">
    <location>
        <begin position="358"/>
        <end position="415"/>
    </location>
</feature>
<sequence>MKKLSVFLFSNILNKKIYDEFDDVLGILKDVYVTTEDGYPRIIGYRVKIDNSIFDYEFRYIGFYMKENGKIRIQSKGGKEILPRNYSYLLSHHLLDKKIVDINGKKVVRVNDLRIAEIAGEYRVVAVETGNLVKFRRKGIERLGKIILKLLGKDTEDRVLMWDDVESLEMVNDALQIQVPYKKLSTLHPADLADILEELDDKQRKRIFEVLDDDLVADALEEIEPEYKGEFIKELSDSKALEVLENMPNDEIAEFLEELDEDERERILFNLENEDVEEIKELLRYGDESVGSIMNKDFISFNMDLTVGDTVALLKETEPEEEVMYYIYITDEEERLQGVVDIRDLVMANNNVNMKEIMKKSDAVLKDNLEIDEAVELITKYDLFSIPVLDNEDKLVGVVLMHDIIDEILLPAWKKKREKKEK</sequence>
<dbReference type="Proteomes" id="UP000184035">
    <property type="component" value="Unassembled WGS sequence"/>
</dbReference>
<dbReference type="RefSeq" id="WP_072892307.1">
    <property type="nucleotide sequence ID" value="NZ_FQVM01000001.1"/>
</dbReference>
<accession>A0A1M4SS82</accession>
<dbReference type="InterPro" id="IPR006669">
    <property type="entry name" value="MgtE_transporter"/>
</dbReference>
<dbReference type="SMART" id="SM00116">
    <property type="entry name" value="CBS"/>
    <property type="match status" value="2"/>
</dbReference>
<keyword evidence="1" id="KW-0129">CBS domain</keyword>
<dbReference type="PANTHER" id="PTHR43773:SF1">
    <property type="entry name" value="MAGNESIUM TRANSPORTER MGTE"/>
    <property type="match status" value="1"/>
</dbReference>
<dbReference type="GO" id="GO:0016020">
    <property type="term" value="C:membrane"/>
    <property type="evidence" value="ECO:0007669"/>
    <property type="project" value="InterPro"/>
</dbReference>
<dbReference type="OrthoDB" id="9790355at2"/>